<organism evidence="2 3">
    <name type="scientific">Acaromyces ingoldii</name>
    <dbReference type="NCBI Taxonomy" id="215250"/>
    <lineage>
        <taxon>Eukaryota</taxon>
        <taxon>Fungi</taxon>
        <taxon>Dikarya</taxon>
        <taxon>Basidiomycota</taxon>
        <taxon>Ustilaginomycotina</taxon>
        <taxon>Exobasidiomycetes</taxon>
        <taxon>Exobasidiales</taxon>
        <taxon>Cryptobasidiaceae</taxon>
        <taxon>Acaromyces</taxon>
    </lineage>
</organism>
<reference evidence="2 3" key="1">
    <citation type="journal article" date="2018" name="Mol. Biol. Evol.">
        <title>Broad Genomic Sampling Reveals a Smut Pathogenic Ancestry of the Fungal Clade Ustilaginomycotina.</title>
        <authorList>
            <person name="Kijpornyongpan T."/>
            <person name="Mondo S.J."/>
            <person name="Barry K."/>
            <person name="Sandor L."/>
            <person name="Lee J."/>
            <person name="Lipzen A."/>
            <person name="Pangilinan J."/>
            <person name="LaButti K."/>
            <person name="Hainaut M."/>
            <person name="Henrissat B."/>
            <person name="Grigoriev I.V."/>
            <person name="Spatafora J.W."/>
            <person name="Aime M.C."/>
        </authorList>
    </citation>
    <scope>NUCLEOTIDE SEQUENCE [LARGE SCALE GENOMIC DNA]</scope>
    <source>
        <strain evidence="2 3">MCA 4198</strain>
    </source>
</reference>
<dbReference type="Proteomes" id="UP000245768">
    <property type="component" value="Unassembled WGS sequence"/>
</dbReference>
<dbReference type="Pfam" id="PF10346">
    <property type="entry name" value="Con-6"/>
    <property type="match status" value="1"/>
</dbReference>
<accession>A0A316YMT8</accession>
<dbReference type="GeneID" id="37043489"/>
<sequence length="59" mass="6711">MAKYRSHQRKIPKERRVAGWKAALNNPSTSSEGRSHARRQLLMVRRARAGSLTQRPQAG</sequence>
<keyword evidence="3" id="KW-1185">Reference proteome</keyword>
<gene>
    <name evidence="2" type="ORF">FA10DRAFT_266626</name>
</gene>
<feature type="compositionally biased region" description="Basic residues" evidence="1">
    <location>
        <begin position="1"/>
        <end position="13"/>
    </location>
</feature>
<name>A0A316YMT8_9BASI</name>
<evidence type="ECO:0000256" key="1">
    <source>
        <dbReference type="SAM" id="MobiDB-lite"/>
    </source>
</evidence>
<proteinExistence type="predicted"/>
<protein>
    <submittedName>
        <fullName evidence="2">Uncharacterized protein</fullName>
    </submittedName>
</protein>
<dbReference type="OrthoDB" id="3353448at2759"/>
<feature type="region of interest" description="Disordered" evidence="1">
    <location>
        <begin position="1"/>
        <end position="37"/>
    </location>
</feature>
<dbReference type="AlphaFoldDB" id="A0A316YMT8"/>
<dbReference type="InParanoid" id="A0A316YMT8"/>
<dbReference type="EMBL" id="KZ819636">
    <property type="protein sequence ID" value="PWN90124.1"/>
    <property type="molecule type" value="Genomic_DNA"/>
</dbReference>
<evidence type="ECO:0000313" key="3">
    <source>
        <dbReference type="Proteomes" id="UP000245768"/>
    </source>
</evidence>
<dbReference type="RefSeq" id="XP_025377322.1">
    <property type="nucleotide sequence ID" value="XM_025521573.1"/>
</dbReference>
<evidence type="ECO:0000313" key="2">
    <source>
        <dbReference type="EMBL" id="PWN90124.1"/>
    </source>
</evidence>
<dbReference type="InterPro" id="IPR018824">
    <property type="entry name" value="Conidiation-specific_6"/>
</dbReference>